<dbReference type="CDD" id="cd00054">
    <property type="entry name" value="EGF_CA"/>
    <property type="match status" value="1"/>
</dbReference>
<proteinExistence type="predicted"/>
<dbReference type="InterPro" id="IPR000742">
    <property type="entry name" value="EGF"/>
</dbReference>
<accession>G0M8B3</accession>
<dbReference type="PANTHER" id="PTHR34311:SF10">
    <property type="entry name" value="NEMATODE SPECIFIC PEPTIDE FAMILY-RELATED"/>
    <property type="match status" value="1"/>
</dbReference>
<dbReference type="eggNOG" id="ENOG502TG9S">
    <property type="taxonomic scope" value="Eukaryota"/>
</dbReference>
<dbReference type="AlphaFoldDB" id="G0M8B3"/>
<keyword evidence="1" id="KW-0245">EGF-like domain</keyword>
<dbReference type="OMA" id="TMITANN"/>
<evidence type="ECO:0000313" key="5">
    <source>
        <dbReference type="Proteomes" id="UP000008068"/>
    </source>
</evidence>
<dbReference type="Gene3D" id="2.10.25.10">
    <property type="entry name" value="Laminin"/>
    <property type="match status" value="1"/>
</dbReference>
<dbReference type="PROSITE" id="PS00022">
    <property type="entry name" value="EGF_1"/>
    <property type="match status" value="1"/>
</dbReference>
<keyword evidence="1" id="KW-1015">Disulfide bond</keyword>
<dbReference type="InParanoid" id="G0M8B3"/>
<comment type="caution">
    <text evidence="1">Lacks conserved residue(s) required for the propagation of feature annotation.</text>
</comment>
<dbReference type="PANTHER" id="PTHR34311">
    <property type="entry name" value="PROTEIN CBG21698-RELATED"/>
    <property type="match status" value="1"/>
</dbReference>
<reference evidence="5" key="1">
    <citation type="submission" date="2011-07" db="EMBL/GenBank/DDBJ databases">
        <authorList>
            <consortium name="Caenorhabditis brenneri Sequencing and Analysis Consortium"/>
            <person name="Wilson R.K."/>
        </authorList>
    </citation>
    <scope>NUCLEOTIDE SEQUENCE [LARGE SCALE GENOMIC DNA]</scope>
    <source>
        <strain evidence="5">PB2801</strain>
    </source>
</reference>
<feature type="disulfide bond" evidence="1">
    <location>
        <begin position="85"/>
        <end position="94"/>
    </location>
</feature>
<dbReference type="HOGENOM" id="CLU_545402_0_0_1"/>
<dbReference type="PROSITE" id="PS01186">
    <property type="entry name" value="EGF_2"/>
    <property type="match status" value="1"/>
</dbReference>
<organism evidence="5">
    <name type="scientific">Caenorhabditis brenneri</name>
    <name type="common">Nematode worm</name>
    <dbReference type="NCBI Taxonomy" id="135651"/>
    <lineage>
        <taxon>Eukaryota</taxon>
        <taxon>Metazoa</taxon>
        <taxon>Ecdysozoa</taxon>
        <taxon>Nematoda</taxon>
        <taxon>Chromadorea</taxon>
        <taxon>Rhabditida</taxon>
        <taxon>Rhabditina</taxon>
        <taxon>Rhabditomorpha</taxon>
        <taxon>Rhabditoidea</taxon>
        <taxon>Rhabditidae</taxon>
        <taxon>Peloderinae</taxon>
        <taxon>Caenorhabditis</taxon>
    </lineage>
</organism>
<evidence type="ECO:0000256" key="2">
    <source>
        <dbReference type="SAM" id="SignalP"/>
    </source>
</evidence>
<keyword evidence="5" id="KW-1185">Reference proteome</keyword>
<dbReference type="OrthoDB" id="5812931at2759"/>
<sequence>MKLKLLLGLLFVVWRSTTGKEYTNHYRATEDITNVEFCSHDSFNNGSCICDVDYNGNFCLNRKCRNFGYNGQSFPTGFKVDRCICPPGFLGRNCEPVSCVPGKDQLYTSLPNEKSISLLVTYNTKMAETWKTGNIGDLVCNKTSYWRSFNYNYENINYNMIFVVTNMGLVTDTAALKESIIATSIARRIQINVLVYNNTGFMSDDPGLAYLSDIASATFGTYVLPSVKPVNEQYDIVKILLDNWDQGNLVSAVFTDETKNLPMDNAVDYYVAAQTYYGENLSFNLDPQPIVVNSTDFWKLYKITSESVGHILTITGQLPNTPVLLYSSGGLKAYSAFTSDEPGNVDVVDAAYSISVIGTQYSLVVRLESGNSVLDFDEKLRSIGAPKRMTLGTSFYNRSVCQFNYQVDANCKDVGASIVTLVTGDNLRSVSFPVYCASYNYARSIYNNFDNEVVDFVHLQQKQSMSRDFACTTDIGVEEYGGRSFVIIAENSKDSTNPEK</sequence>
<feature type="signal peptide" evidence="2">
    <location>
        <begin position="1"/>
        <end position="19"/>
    </location>
</feature>
<dbReference type="EMBL" id="GL379786">
    <property type="protein sequence ID" value="EGT30254.1"/>
    <property type="molecule type" value="Genomic_DNA"/>
</dbReference>
<keyword evidence="2" id="KW-0732">Signal</keyword>
<dbReference type="Proteomes" id="UP000008068">
    <property type="component" value="Unassembled WGS sequence"/>
</dbReference>
<feature type="chain" id="PRO_5003402883" description="EGF-like domain-containing protein" evidence="2">
    <location>
        <begin position="20"/>
        <end position="500"/>
    </location>
</feature>
<evidence type="ECO:0000259" key="3">
    <source>
        <dbReference type="PROSITE" id="PS50026"/>
    </source>
</evidence>
<gene>
    <name evidence="4" type="ORF">CAEBREN_02946</name>
</gene>
<name>G0M8B3_CAEBE</name>
<evidence type="ECO:0000313" key="4">
    <source>
        <dbReference type="EMBL" id="EGT30254.1"/>
    </source>
</evidence>
<dbReference type="PROSITE" id="PS50026">
    <property type="entry name" value="EGF_3"/>
    <property type="match status" value="1"/>
</dbReference>
<evidence type="ECO:0000256" key="1">
    <source>
        <dbReference type="PROSITE-ProRule" id="PRU00076"/>
    </source>
</evidence>
<protein>
    <recommendedName>
        <fullName evidence="3">EGF-like domain-containing protein</fullName>
    </recommendedName>
</protein>
<feature type="domain" description="EGF-like" evidence="3">
    <location>
        <begin position="55"/>
        <end position="95"/>
    </location>
</feature>